<proteinExistence type="predicted"/>
<feature type="non-terminal residue" evidence="2">
    <location>
        <position position="153"/>
    </location>
</feature>
<protein>
    <recommendedName>
        <fullName evidence="3">Glycosyltransferase RgtA/B/C/D-like domain-containing protein</fullName>
    </recommendedName>
</protein>
<evidence type="ECO:0000256" key="1">
    <source>
        <dbReference type="SAM" id="Phobius"/>
    </source>
</evidence>
<sequence>MKFMFRHPELLLFGAIFTIYAIVVTPDFTWINADVDSFGIYLASKDPLAATNRGFLLYTLLGNAALHIPLGTEAWRLAFFNSLIPSVATSILIFYVVRKQTVNRIAPFIASASFAGCVVIVSQASIIEVYSMATFFVVLAYTLSVYNRPRWAA</sequence>
<accession>A0A0F9CYI4</accession>
<name>A0A0F9CYI4_9ZZZZ</name>
<keyword evidence="1" id="KW-1133">Transmembrane helix</keyword>
<gene>
    <name evidence="2" type="ORF">LCGC14_2611140</name>
</gene>
<dbReference type="EMBL" id="LAZR01044330">
    <property type="protein sequence ID" value="KKL04928.1"/>
    <property type="molecule type" value="Genomic_DNA"/>
</dbReference>
<comment type="caution">
    <text evidence="2">The sequence shown here is derived from an EMBL/GenBank/DDBJ whole genome shotgun (WGS) entry which is preliminary data.</text>
</comment>
<feature type="transmembrane region" description="Helical" evidence="1">
    <location>
        <begin position="77"/>
        <end position="97"/>
    </location>
</feature>
<evidence type="ECO:0008006" key="3">
    <source>
        <dbReference type="Google" id="ProtNLM"/>
    </source>
</evidence>
<keyword evidence="1" id="KW-0472">Membrane</keyword>
<feature type="transmembrane region" description="Helical" evidence="1">
    <location>
        <begin position="104"/>
        <end position="123"/>
    </location>
</feature>
<keyword evidence="1" id="KW-0812">Transmembrane</keyword>
<feature type="transmembrane region" description="Helical" evidence="1">
    <location>
        <begin position="129"/>
        <end position="146"/>
    </location>
</feature>
<dbReference type="AlphaFoldDB" id="A0A0F9CYI4"/>
<evidence type="ECO:0000313" key="2">
    <source>
        <dbReference type="EMBL" id="KKL04928.1"/>
    </source>
</evidence>
<organism evidence="2">
    <name type="scientific">marine sediment metagenome</name>
    <dbReference type="NCBI Taxonomy" id="412755"/>
    <lineage>
        <taxon>unclassified sequences</taxon>
        <taxon>metagenomes</taxon>
        <taxon>ecological metagenomes</taxon>
    </lineage>
</organism>
<reference evidence="2" key="1">
    <citation type="journal article" date="2015" name="Nature">
        <title>Complex archaea that bridge the gap between prokaryotes and eukaryotes.</title>
        <authorList>
            <person name="Spang A."/>
            <person name="Saw J.H."/>
            <person name="Jorgensen S.L."/>
            <person name="Zaremba-Niedzwiedzka K."/>
            <person name="Martijn J."/>
            <person name="Lind A.E."/>
            <person name="van Eijk R."/>
            <person name="Schleper C."/>
            <person name="Guy L."/>
            <person name="Ettema T.J."/>
        </authorList>
    </citation>
    <scope>NUCLEOTIDE SEQUENCE</scope>
</reference>